<comment type="caution">
    <text evidence="1">The sequence shown here is derived from an EMBL/GenBank/DDBJ whole genome shotgun (WGS) entry which is preliminary data.</text>
</comment>
<evidence type="ECO:0000313" key="1">
    <source>
        <dbReference type="EMBL" id="GBP09212.1"/>
    </source>
</evidence>
<accession>A0A4C1T475</accession>
<gene>
    <name evidence="1" type="ORF">EVAR_62530_1</name>
</gene>
<dbReference type="EMBL" id="BGZK01004473">
    <property type="protein sequence ID" value="GBP09212.1"/>
    <property type="molecule type" value="Genomic_DNA"/>
</dbReference>
<protein>
    <submittedName>
        <fullName evidence="1">Uncharacterized protein</fullName>
    </submittedName>
</protein>
<name>A0A4C1T475_EUMVA</name>
<evidence type="ECO:0000313" key="2">
    <source>
        <dbReference type="Proteomes" id="UP000299102"/>
    </source>
</evidence>
<keyword evidence="2" id="KW-1185">Reference proteome</keyword>
<feature type="non-terminal residue" evidence="1">
    <location>
        <position position="53"/>
    </location>
</feature>
<reference evidence="1 2" key="1">
    <citation type="journal article" date="2019" name="Commun. Biol.">
        <title>The bagworm genome reveals a unique fibroin gene that provides high tensile strength.</title>
        <authorList>
            <person name="Kono N."/>
            <person name="Nakamura H."/>
            <person name="Ohtoshi R."/>
            <person name="Tomita M."/>
            <person name="Numata K."/>
            <person name="Arakawa K."/>
        </authorList>
    </citation>
    <scope>NUCLEOTIDE SEQUENCE [LARGE SCALE GENOMIC DNA]</scope>
</reference>
<organism evidence="1 2">
    <name type="scientific">Eumeta variegata</name>
    <name type="common">Bagworm moth</name>
    <name type="synonym">Eumeta japonica</name>
    <dbReference type="NCBI Taxonomy" id="151549"/>
    <lineage>
        <taxon>Eukaryota</taxon>
        <taxon>Metazoa</taxon>
        <taxon>Ecdysozoa</taxon>
        <taxon>Arthropoda</taxon>
        <taxon>Hexapoda</taxon>
        <taxon>Insecta</taxon>
        <taxon>Pterygota</taxon>
        <taxon>Neoptera</taxon>
        <taxon>Endopterygota</taxon>
        <taxon>Lepidoptera</taxon>
        <taxon>Glossata</taxon>
        <taxon>Ditrysia</taxon>
        <taxon>Tineoidea</taxon>
        <taxon>Psychidae</taxon>
        <taxon>Oiketicinae</taxon>
        <taxon>Eumeta</taxon>
    </lineage>
</organism>
<sequence>MDWNILSSKTGVEIQSKMKEIDIQQNRDQNRERIGDVRDEEIFFVYADRAAGK</sequence>
<proteinExistence type="predicted"/>
<dbReference type="Proteomes" id="UP000299102">
    <property type="component" value="Unassembled WGS sequence"/>
</dbReference>
<dbReference type="AlphaFoldDB" id="A0A4C1T475"/>